<organism evidence="5 6">
    <name type="scientific">Paramagnetospirillum kuznetsovii</name>
    <dbReference type="NCBI Taxonomy" id="2053833"/>
    <lineage>
        <taxon>Bacteria</taxon>
        <taxon>Pseudomonadati</taxon>
        <taxon>Pseudomonadota</taxon>
        <taxon>Alphaproteobacteria</taxon>
        <taxon>Rhodospirillales</taxon>
        <taxon>Magnetospirillaceae</taxon>
        <taxon>Paramagnetospirillum</taxon>
    </lineage>
</organism>
<dbReference type="Proteomes" id="UP000251075">
    <property type="component" value="Unassembled WGS sequence"/>
</dbReference>
<dbReference type="InterPro" id="IPR012312">
    <property type="entry name" value="Hemerythrin-like"/>
</dbReference>
<comment type="similarity">
    <text evidence="1">Belongs to the hemerythrin family.</text>
</comment>
<dbReference type="InterPro" id="IPR035938">
    <property type="entry name" value="Hemerythrin-like_sf"/>
</dbReference>
<keyword evidence="3" id="KW-0408">Iron</keyword>
<keyword evidence="2" id="KW-0479">Metal-binding</keyword>
<feature type="domain" description="Hemerythrin-like" evidence="4">
    <location>
        <begin position="12"/>
        <end position="131"/>
    </location>
</feature>
<gene>
    <name evidence="5" type="ORF">CU669_13285</name>
</gene>
<evidence type="ECO:0000313" key="6">
    <source>
        <dbReference type="Proteomes" id="UP000251075"/>
    </source>
</evidence>
<dbReference type="OrthoDB" id="7348035at2"/>
<dbReference type="PANTHER" id="PTHR37164:SF1">
    <property type="entry name" value="BACTERIOHEMERYTHRIN"/>
    <property type="match status" value="1"/>
</dbReference>
<evidence type="ECO:0000313" key="5">
    <source>
        <dbReference type="EMBL" id="RAU21400.1"/>
    </source>
</evidence>
<evidence type="ECO:0000256" key="1">
    <source>
        <dbReference type="ARBA" id="ARBA00010587"/>
    </source>
</evidence>
<dbReference type="CDD" id="cd12107">
    <property type="entry name" value="Hemerythrin"/>
    <property type="match status" value="1"/>
</dbReference>
<evidence type="ECO:0000256" key="2">
    <source>
        <dbReference type="ARBA" id="ARBA00022723"/>
    </source>
</evidence>
<dbReference type="InterPro" id="IPR050669">
    <property type="entry name" value="Hemerythrin"/>
</dbReference>
<protein>
    <submittedName>
        <fullName evidence="5">Hemerythrin</fullName>
    </submittedName>
</protein>
<reference evidence="5 6" key="1">
    <citation type="submission" date="2017-11" db="EMBL/GenBank/DDBJ databases">
        <title>Draft genome sequence of magnetotactic bacterium Magnetospirillum kuznetsovii LBB-42.</title>
        <authorList>
            <person name="Grouzdev D.S."/>
            <person name="Rysina M.S."/>
            <person name="Baslerov R.V."/>
            <person name="Koziaeva V."/>
        </authorList>
    </citation>
    <scope>NUCLEOTIDE SEQUENCE [LARGE SCALE GENOMIC DNA]</scope>
    <source>
        <strain evidence="5 6">LBB-42</strain>
    </source>
</reference>
<evidence type="ECO:0000259" key="4">
    <source>
        <dbReference type="Pfam" id="PF01814"/>
    </source>
</evidence>
<proteinExistence type="inferred from homology"/>
<sequence>MLIWRDAMSTGHKEIDAANRQLIHRVNTFQKALGAQGPRIAIGLFLTGLYEQASINFSREDKVQRECNFTFHEVHKKEHEALLRSLSQISHQYDDLDEGGDHAQLLREVAALVKEWVAQHMVKSDVKLKPYWLRKNGVFVKSGW</sequence>
<comment type="caution">
    <text evidence="5">The sequence shown here is derived from an EMBL/GenBank/DDBJ whole genome shotgun (WGS) entry which is preliminary data.</text>
</comment>
<dbReference type="NCBIfam" id="TIGR02481">
    <property type="entry name" value="hemeryth_dom"/>
    <property type="match status" value="1"/>
</dbReference>
<dbReference type="EMBL" id="PGTO01000010">
    <property type="protein sequence ID" value="RAU21400.1"/>
    <property type="molecule type" value="Genomic_DNA"/>
</dbReference>
<name>A0A364NWP4_9PROT</name>
<accession>A0A364NWP4</accession>
<dbReference type="Gene3D" id="1.20.120.50">
    <property type="entry name" value="Hemerythrin-like"/>
    <property type="match status" value="1"/>
</dbReference>
<dbReference type="GO" id="GO:0046872">
    <property type="term" value="F:metal ion binding"/>
    <property type="evidence" value="ECO:0007669"/>
    <property type="project" value="UniProtKB-KW"/>
</dbReference>
<keyword evidence="6" id="KW-1185">Reference proteome</keyword>
<dbReference type="PANTHER" id="PTHR37164">
    <property type="entry name" value="BACTERIOHEMERYTHRIN"/>
    <property type="match status" value="1"/>
</dbReference>
<dbReference type="SUPFAM" id="SSF47188">
    <property type="entry name" value="Hemerythrin-like"/>
    <property type="match status" value="1"/>
</dbReference>
<dbReference type="InterPro" id="IPR012827">
    <property type="entry name" value="Hemerythrin_metal-bd"/>
</dbReference>
<dbReference type="AlphaFoldDB" id="A0A364NWP4"/>
<dbReference type="RefSeq" id="WP_112145476.1">
    <property type="nucleotide sequence ID" value="NZ_PGTO01000010.1"/>
</dbReference>
<dbReference type="Pfam" id="PF01814">
    <property type="entry name" value="Hemerythrin"/>
    <property type="match status" value="1"/>
</dbReference>
<evidence type="ECO:0000256" key="3">
    <source>
        <dbReference type="ARBA" id="ARBA00023004"/>
    </source>
</evidence>